<accession>Q65S25</accession>
<evidence type="ECO:0000256" key="4">
    <source>
        <dbReference type="ARBA" id="ARBA00023136"/>
    </source>
</evidence>
<comment type="subcellular location">
    <subcellularLocation>
        <location evidence="1">Endomembrane system</location>
        <topology evidence="1">Multi-pass membrane protein</topology>
    </subcellularLocation>
</comment>
<keyword evidence="2 5" id="KW-0812">Transmembrane</keyword>
<evidence type="ECO:0000256" key="1">
    <source>
        <dbReference type="ARBA" id="ARBA00004127"/>
    </source>
</evidence>
<protein>
    <recommendedName>
        <fullName evidence="6">DUF1232 domain-containing protein</fullName>
    </recommendedName>
</protein>
<dbReference type="HOGENOM" id="CLU_3063179_0_0_6"/>
<proteinExistence type="predicted"/>
<dbReference type="Proteomes" id="UP000000607">
    <property type="component" value="Chromosome"/>
</dbReference>
<dbReference type="InterPro" id="IPR010652">
    <property type="entry name" value="DUF1232"/>
</dbReference>
<dbReference type="KEGG" id="msu:MS1628"/>
<evidence type="ECO:0000259" key="6">
    <source>
        <dbReference type="Pfam" id="PF06803"/>
    </source>
</evidence>
<dbReference type="STRING" id="221988.MS1628"/>
<feature type="transmembrane region" description="Helical" evidence="5">
    <location>
        <begin position="12"/>
        <end position="36"/>
    </location>
</feature>
<evidence type="ECO:0000313" key="8">
    <source>
        <dbReference type="Proteomes" id="UP000000607"/>
    </source>
</evidence>
<dbReference type="AlphaFoldDB" id="Q65S25"/>
<dbReference type="EMBL" id="AE016827">
    <property type="protein sequence ID" value="AAU38235.1"/>
    <property type="molecule type" value="Genomic_DNA"/>
</dbReference>
<keyword evidence="3 5" id="KW-1133">Transmembrane helix</keyword>
<dbReference type="GO" id="GO:0012505">
    <property type="term" value="C:endomembrane system"/>
    <property type="evidence" value="ECO:0007669"/>
    <property type="project" value="UniProtKB-SubCell"/>
</dbReference>
<keyword evidence="4 5" id="KW-0472">Membrane</keyword>
<reference evidence="7 8" key="1">
    <citation type="journal article" date="2004" name="Nat. Biotechnol.">
        <title>The genome sequence of the capnophilic rumen bacterium Mannheimia succiniciproducens.</title>
        <authorList>
            <person name="Hong S.H."/>
            <person name="Kim J.S."/>
            <person name="Lee S.Y."/>
            <person name="In Y.H."/>
            <person name="Choi S.S."/>
            <person name="Rih J.-K."/>
            <person name="Kim C.H."/>
            <person name="Jeong H."/>
            <person name="Hur C.G."/>
            <person name="Kim J.J."/>
        </authorList>
    </citation>
    <scope>NUCLEOTIDE SEQUENCE [LARGE SCALE GENOMIC DNA]</scope>
    <source>
        <strain evidence="8">KCTC 0769BP / MBEL55E</strain>
    </source>
</reference>
<name>Q65S25_MANSM</name>
<evidence type="ECO:0000256" key="5">
    <source>
        <dbReference type="SAM" id="Phobius"/>
    </source>
</evidence>
<keyword evidence="8" id="KW-1185">Reference proteome</keyword>
<evidence type="ECO:0000256" key="3">
    <source>
        <dbReference type="ARBA" id="ARBA00022989"/>
    </source>
</evidence>
<gene>
    <name evidence="7" type="ordered locus">MS1628</name>
</gene>
<feature type="domain" description="DUF1232" evidence="6">
    <location>
        <begin position="12"/>
        <end position="44"/>
    </location>
</feature>
<evidence type="ECO:0000256" key="2">
    <source>
        <dbReference type="ARBA" id="ARBA00022692"/>
    </source>
</evidence>
<sequence length="53" mass="6008">MTRFTMKKNIKIILLILYILSPIDLVPEAFVGLLGLSDDLIALILLIKQILKK</sequence>
<organism evidence="7 8">
    <name type="scientific">Mannheimia succiniciproducens (strain KCTC 0769BP / MBEL55E)</name>
    <dbReference type="NCBI Taxonomy" id="221988"/>
    <lineage>
        <taxon>Bacteria</taxon>
        <taxon>Pseudomonadati</taxon>
        <taxon>Pseudomonadota</taxon>
        <taxon>Gammaproteobacteria</taxon>
        <taxon>Pasteurellales</taxon>
        <taxon>Pasteurellaceae</taxon>
        <taxon>Basfia</taxon>
    </lineage>
</organism>
<dbReference type="Pfam" id="PF06803">
    <property type="entry name" value="DUF1232"/>
    <property type="match status" value="1"/>
</dbReference>
<evidence type="ECO:0000313" key="7">
    <source>
        <dbReference type="EMBL" id="AAU38235.1"/>
    </source>
</evidence>